<accession>A0AAD5IYL9</accession>
<sequence>MEATCQSTAHVRHACPSFNFIYSSKQIFVGFTGPNTTQLSSLSRLSTPHLRVCILRGWSDSSRNLYVLVWGLAVPLCWHSLKV</sequence>
<name>A0AAD5IYL9_ACENE</name>
<reference evidence="1" key="2">
    <citation type="submission" date="2023-02" db="EMBL/GenBank/DDBJ databases">
        <authorList>
            <person name="Swenson N.G."/>
            <person name="Wegrzyn J.L."/>
            <person name="Mcevoy S.L."/>
        </authorList>
    </citation>
    <scope>NUCLEOTIDE SEQUENCE</scope>
    <source>
        <strain evidence="1">91603</strain>
        <tissue evidence="1">Leaf</tissue>
    </source>
</reference>
<comment type="caution">
    <text evidence="1">The sequence shown here is derived from an EMBL/GenBank/DDBJ whole genome shotgun (WGS) entry which is preliminary data.</text>
</comment>
<organism evidence="1 2">
    <name type="scientific">Acer negundo</name>
    <name type="common">Box elder</name>
    <dbReference type="NCBI Taxonomy" id="4023"/>
    <lineage>
        <taxon>Eukaryota</taxon>
        <taxon>Viridiplantae</taxon>
        <taxon>Streptophyta</taxon>
        <taxon>Embryophyta</taxon>
        <taxon>Tracheophyta</taxon>
        <taxon>Spermatophyta</taxon>
        <taxon>Magnoliopsida</taxon>
        <taxon>eudicotyledons</taxon>
        <taxon>Gunneridae</taxon>
        <taxon>Pentapetalae</taxon>
        <taxon>rosids</taxon>
        <taxon>malvids</taxon>
        <taxon>Sapindales</taxon>
        <taxon>Sapindaceae</taxon>
        <taxon>Hippocastanoideae</taxon>
        <taxon>Acereae</taxon>
        <taxon>Acer</taxon>
    </lineage>
</organism>
<dbReference type="EMBL" id="JAJSOW010000101">
    <property type="protein sequence ID" value="KAI9181110.1"/>
    <property type="molecule type" value="Genomic_DNA"/>
</dbReference>
<dbReference type="Proteomes" id="UP001064489">
    <property type="component" value="Chromosome 4"/>
</dbReference>
<evidence type="ECO:0000313" key="2">
    <source>
        <dbReference type="Proteomes" id="UP001064489"/>
    </source>
</evidence>
<evidence type="ECO:0000313" key="1">
    <source>
        <dbReference type="EMBL" id="KAI9181110.1"/>
    </source>
</evidence>
<reference evidence="1" key="1">
    <citation type="journal article" date="2022" name="Plant J.">
        <title>Strategies of tolerance reflected in two North American maple genomes.</title>
        <authorList>
            <person name="McEvoy S.L."/>
            <person name="Sezen U.U."/>
            <person name="Trouern-Trend A."/>
            <person name="McMahon S.M."/>
            <person name="Schaberg P.G."/>
            <person name="Yang J."/>
            <person name="Wegrzyn J.L."/>
            <person name="Swenson N.G."/>
        </authorList>
    </citation>
    <scope>NUCLEOTIDE SEQUENCE</scope>
    <source>
        <strain evidence="1">91603</strain>
    </source>
</reference>
<gene>
    <name evidence="1" type="ORF">LWI28_011564</name>
</gene>
<keyword evidence="2" id="KW-1185">Reference proteome</keyword>
<dbReference type="AlphaFoldDB" id="A0AAD5IYL9"/>
<protein>
    <submittedName>
        <fullName evidence="1">Uncharacterized protein</fullName>
    </submittedName>
</protein>
<proteinExistence type="predicted"/>